<organism evidence="1 2">
    <name type="scientific">Fasciolopsis buskii</name>
    <dbReference type="NCBI Taxonomy" id="27845"/>
    <lineage>
        <taxon>Eukaryota</taxon>
        <taxon>Metazoa</taxon>
        <taxon>Spiralia</taxon>
        <taxon>Lophotrochozoa</taxon>
        <taxon>Platyhelminthes</taxon>
        <taxon>Trematoda</taxon>
        <taxon>Digenea</taxon>
        <taxon>Plagiorchiida</taxon>
        <taxon>Echinostomata</taxon>
        <taxon>Echinostomatoidea</taxon>
        <taxon>Fasciolidae</taxon>
        <taxon>Fasciolopsis</taxon>
    </lineage>
</organism>
<evidence type="ECO:0000313" key="2">
    <source>
        <dbReference type="Proteomes" id="UP000728185"/>
    </source>
</evidence>
<keyword evidence="2" id="KW-1185">Reference proteome</keyword>
<comment type="caution">
    <text evidence="1">The sequence shown here is derived from an EMBL/GenBank/DDBJ whole genome shotgun (WGS) entry which is preliminary data.</text>
</comment>
<accession>A0A8E0VK03</accession>
<proteinExistence type="predicted"/>
<sequence>MISILVSHRPIFFAVPISDIRYPAVLDQFRLADENNRILERILHHMTQGDLDAAHKCRSRKVTHRDRYTGVESIITREPEFERVQRLQRLYEGLSLYDLDQATTDELAEKAFHRLQEVDSMISEGYLCDIFIPPLLEILDYFDEPTRSRKLLIHYKKHVPENPNTLRYLCEWYKRQHTTDLSGSQTVMNVTTVEPTSPDRKRSSLRKSLKRILTLRIQFSRHVLPEPAPTLPHSSRPLDAMELAFLVLDHPSWAVYAEPWKLLKRAVLAVGKHSPEVSEAVRIRKRIWSRLYFSQFSEVPAASIVIRRLFSNTAKLSAPVTISENSDANLLGPLLTIQPIFVGRGSIADTSEADSSI</sequence>
<dbReference type="OrthoDB" id="6272197at2759"/>
<gene>
    <name evidence="1" type="ORF">FBUS_00617</name>
</gene>
<reference evidence="1" key="1">
    <citation type="submission" date="2019-05" db="EMBL/GenBank/DDBJ databases">
        <title>Annotation for the trematode Fasciolopsis buski.</title>
        <authorList>
            <person name="Choi Y.-J."/>
        </authorList>
    </citation>
    <scope>NUCLEOTIDE SEQUENCE</scope>
    <source>
        <strain evidence="1">HT</strain>
        <tissue evidence="1">Whole worm</tissue>
    </source>
</reference>
<protein>
    <submittedName>
        <fullName evidence="1">Uncharacterized protein</fullName>
    </submittedName>
</protein>
<dbReference type="Proteomes" id="UP000728185">
    <property type="component" value="Unassembled WGS sequence"/>
</dbReference>
<dbReference type="EMBL" id="LUCM01007344">
    <property type="protein sequence ID" value="KAA0190128.1"/>
    <property type="molecule type" value="Genomic_DNA"/>
</dbReference>
<name>A0A8E0VK03_9TREM</name>
<evidence type="ECO:0000313" key="1">
    <source>
        <dbReference type="EMBL" id="KAA0190128.1"/>
    </source>
</evidence>
<dbReference type="AlphaFoldDB" id="A0A8E0VK03"/>